<dbReference type="PRINTS" id="PR00455">
    <property type="entry name" value="HTHTETR"/>
</dbReference>
<dbReference type="PANTHER" id="PTHR30055:SF237">
    <property type="entry name" value="TRANSCRIPTIONAL REPRESSOR MCE3R"/>
    <property type="match status" value="1"/>
</dbReference>
<dbReference type="InterPro" id="IPR009057">
    <property type="entry name" value="Homeodomain-like_sf"/>
</dbReference>
<feature type="domain" description="HTH tetR-type" evidence="6">
    <location>
        <begin position="54"/>
        <end position="114"/>
    </location>
</feature>
<evidence type="ECO:0000259" key="6">
    <source>
        <dbReference type="PROSITE" id="PS50977"/>
    </source>
</evidence>
<dbReference type="Proteomes" id="UP000562124">
    <property type="component" value="Unassembled WGS sequence"/>
</dbReference>
<feature type="compositionally biased region" description="Polar residues" evidence="5">
    <location>
        <begin position="1"/>
        <end position="17"/>
    </location>
</feature>
<dbReference type="AlphaFoldDB" id="A0A7Y0QIM9"/>
<comment type="caution">
    <text evidence="7">The sequence shown here is derived from an EMBL/GenBank/DDBJ whole genome shotgun (WGS) entry which is preliminary data.</text>
</comment>
<dbReference type="InterPro" id="IPR023772">
    <property type="entry name" value="DNA-bd_HTH_TetR-type_CS"/>
</dbReference>
<dbReference type="FunFam" id="1.10.10.60:FF:000141">
    <property type="entry name" value="TetR family transcriptional regulator"/>
    <property type="match status" value="1"/>
</dbReference>
<dbReference type="EMBL" id="JABCJJ010000033">
    <property type="protein sequence ID" value="NMR21393.1"/>
    <property type="molecule type" value="Genomic_DNA"/>
</dbReference>
<dbReference type="Pfam" id="PF00440">
    <property type="entry name" value="TetR_N"/>
    <property type="match status" value="1"/>
</dbReference>
<reference evidence="7 8" key="1">
    <citation type="submission" date="2020-04" db="EMBL/GenBank/DDBJ databases">
        <title>Sequencing and Assembly of C. fimi.</title>
        <authorList>
            <person name="Ramsey A.R."/>
        </authorList>
    </citation>
    <scope>NUCLEOTIDE SEQUENCE [LARGE SCALE GENOMIC DNA]</scope>
    <source>
        <strain evidence="7 8">SB</strain>
    </source>
</reference>
<dbReference type="SUPFAM" id="SSF48498">
    <property type="entry name" value="Tetracyclin repressor-like, C-terminal domain"/>
    <property type="match status" value="1"/>
</dbReference>
<dbReference type="GO" id="GO:0045892">
    <property type="term" value="P:negative regulation of DNA-templated transcription"/>
    <property type="evidence" value="ECO:0007669"/>
    <property type="project" value="UniProtKB-ARBA"/>
</dbReference>
<feature type="DNA-binding region" description="H-T-H motif" evidence="4">
    <location>
        <begin position="77"/>
        <end position="96"/>
    </location>
</feature>
<accession>A0A7Y0QIM9</accession>
<keyword evidence="2 4" id="KW-0238">DNA-binding</keyword>
<evidence type="ECO:0000256" key="1">
    <source>
        <dbReference type="ARBA" id="ARBA00023015"/>
    </source>
</evidence>
<feature type="region of interest" description="Disordered" evidence="5">
    <location>
        <begin position="1"/>
        <end position="50"/>
    </location>
</feature>
<keyword evidence="1" id="KW-0805">Transcription regulation</keyword>
<evidence type="ECO:0000313" key="8">
    <source>
        <dbReference type="Proteomes" id="UP000562124"/>
    </source>
</evidence>
<name>A0A7Y0QIM9_CELFI</name>
<dbReference type="GO" id="GO:0003700">
    <property type="term" value="F:DNA-binding transcription factor activity"/>
    <property type="evidence" value="ECO:0007669"/>
    <property type="project" value="TreeGrafter"/>
</dbReference>
<organism evidence="7 8">
    <name type="scientific">Cellulomonas fimi</name>
    <dbReference type="NCBI Taxonomy" id="1708"/>
    <lineage>
        <taxon>Bacteria</taxon>
        <taxon>Bacillati</taxon>
        <taxon>Actinomycetota</taxon>
        <taxon>Actinomycetes</taxon>
        <taxon>Micrococcales</taxon>
        <taxon>Cellulomonadaceae</taxon>
        <taxon>Cellulomonas</taxon>
    </lineage>
</organism>
<keyword evidence="8" id="KW-1185">Reference proteome</keyword>
<keyword evidence="3" id="KW-0804">Transcription</keyword>
<protein>
    <submittedName>
        <fullName evidence="7">TetR/AcrR family transcriptional regulator</fullName>
    </submittedName>
</protein>
<proteinExistence type="predicted"/>
<evidence type="ECO:0000256" key="4">
    <source>
        <dbReference type="PROSITE-ProRule" id="PRU00335"/>
    </source>
</evidence>
<dbReference type="PANTHER" id="PTHR30055">
    <property type="entry name" value="HTH-TYPE TRANSCRIPTIONAL REGULATOR RUTR"/>
    <property type="match status" value="1"/>
</dbReference>
<dbReference type="InterPro" id="IPR036271">
    <property type="entry name" value="Tet_transcr_reg_TetR-rel_C_sf"/>
</dbReference>
<dbReference type="InterPro" id="IPR050109">
    <property type="entry name" value="HTH-type_TetR-like_transc_reg"/>
</dbReference>
<dbReference type="PROSITE" id="PS50977">
    <property type="entry name" value="HTH_TETR_2"/>
    <property type="match status" value="1"/>
</dbReference>
<dbReference type="Pfam" id="PF17932">
    <property type="entry name" value="TetR_C_24"/>
    <property type="match status" value="1"/>
</dbReference>
<dbReference type="GO" id="GO:0000976">
    <property type="term" value="F:transcription cis-regulatory region binding"/>
    <property type="evidence" value="ECO:0007669"/>
    <property type="project" value="TreeGrafter"/>
</dbReference>
<evidence type="ECO:0000256" key="5">
    <source>
        <dbReference type="SAM" id="MobiDB-lite"/>
    </source>
</evidence>
<dbReference type="InterPro" id="IPR001647">
    <property type="entry name" value="HTH_TetR"/>
</dbReference>
<sequence>MWCRSPSSCSQGSVSTHSLDRQVSVRSPSCPCGGGRVSDGTSPRRETARHRAKADRRALLLAAAARLFAQSGFDGVSIEDLGAAAGVSGPAVYRHFPSKQAVLAALLVGASERLAAGGREVLEAAADDLDALRSLIRFHVEFALADPDVIRVQDRDLDSLGPADSRTVRALQRSYVEEWVGVLARLRPDTDPAELRIRAHATFGLLNSTPHSARSLPRRRVGALLEEMALAALLPSAVLTPSSASSPAPPASRRRP</sequence>
<evidence type="ECO:0000313" key="7">
    <source>
        <dbReference type="EMBL" id="NMR21393.1"/>
    </source>
</evidence>
<dbReference type="PROSITE" id="PS01081">
    <property type="entry name" value="HTH_TETR_1"/>
    <property type="match status" value="1"/>
</dbReference>
<evidence type="ECO:0000256" key="2">
    <source>
        <dbReference type="ARBA" id="ARBA00023125"/>
    </source>
</evidence>
<gene>
    <name evidence="7" type="ORF">HIR71_14410</name>
</gene>
<evidence type="ECO:0000256" key="3">
    <source>
        <dbReference type="ARBA" id="ARBA00023163"/>
    </source>
</evidence>
<dbReference type="Gene3D" id="1.10.10.60">
    <property type="entry name" value="Homeodomain-like"/>
    <property type="match status" value="1"/>
</dbReference>
<dbReference type="Gene3D" id="1.10.357.10">
    <property type="entry name" value="Tetracycline Repressor, domain 2"/>
    <property type="match status" value="1"/>
</dbReference>
<dbReference type="SUPFAM" id="SSF46689">
    <property type="entry name" value="Homeodomain-like"/>
    <property type="match status" value="1"/>
</dbReference>
<dbReference type="InterPro" id="IPR041490">
    <property type="entry name" value="KstR2_TetR_C"/>
</dbReference>